<name>A0ABD2YE49_9GENT</name>
<sequence length="120" mass="12866">MSGANKSVGKNFTSTIEHPLVKLPRDGVNFGRRNLRNNMLVNIVMSKSTSVGMFHDGCGGSDGESRAYPDLDLGDLSQGIIPPTPIPCSARGILTENETASSRANTKNVTSYVVEEREIA</sequence>
<organism evidence="1 2">
    <name type="scientific">Cinchona calisaya</name>
    <dbReference type="NCBI Taxonomy" id="153742"/>
    <lineage>
        <taxon>Eukaryota</taxon>
        <taxon>Viridiplantae</taxon>
        <taxon>Streptophyta</taxon>
        <taxon>Embryophyta</taxon>
        <taxon>Tracheophyta</taxon>
        <taxon>Spermatophyta</taxon>
        <taxon>Magnoliopsida</taxon>
        <taxon>eudicotyledons</taxon>
        <taxon>Gunneridae</taxon>
        <taxon>Pentapetalae</taxon>
        <taxon>asterids</taxon>
        <taxon>lamiids</taxon>
        <taxon>Gentianales</taxon>
        <taxon>Rubiaceae</taxon>
        <taxon>Cinchonoideae</taxon>
        <taxon>Cinchoneae</taxon>
        <taxon>Cinchona</taxon>
    </lineage>
</organism>
<proteinExistence type="predicted"/>
<evidence type="ECO:0000313" key="2">
    <source>
        <dbReference type="Proteomes" id="UP001630127"/>
    </source>
</evidence>
<protein>
    <submittedName>
        <fullName evidence="1">Uncharacterized protein</fullName>
    </submittedName>
</protein>
<reference evidence="1 2" key="1">
    <citation type="submission" date="2024-11" db="EMBL/GenBank/DDBJ databases">
        <title>A near-complete genome assembly of Cinchona calisaya.</title>
        <authorList>
            <person name="Lian D.C."/>
            <person name="Zhao X.W."/>
            <person name="Wei L."/>
        </authorList>
    </citation>
    <scope>NUCLEOTIDE SEQUENCE [LARGE SCALE GENOMIC DNA]</scope>
    <source>
        <tissue evidence="1">Nenye</tissue>
    </source>
</reference>
<gene>
    <name evidence="1" type="ORF">ACH5RR_034225</name>
</gene>
<accession>A0ABD2YE49</accession>
<dbReference type="AlphaFoldDB" id="A0ABD2YE49"/>
<keyword evidence="2" id="KW-1185">Reference proteome</keyword>
<evidence type="ECO:0000313" key="1">
    <source>
        <dbReference type="EMBL" id="KAL3504384.1"/>
    </source>
</evidence>
<comment type="caution">
    <text evidence="1">The sequence shown here is derived from an EMBL/GenBank/DDBJ whole genome shotgun (WGS) entry which is preliminary data.</text>
</comment>
<dbReference type="Proteomes" id="UP001630127">
    <property type="component" value="Unassembled WGS sequence"/>
</dbReference>
<dbReference type="EMBL" id="JBJUIK010000014">
    <property type="protein sequence ID" value="KAL3504384.1"/>
    <property type="molecule type" value="Genomic_DNA"/>
</dbReference>